<gene>
    <name evidence="2" type="ORF">IEN85_09290</name>
</gene>
<feature type="region of interest" description="Disordered" evidence="1">
    <location>
        <begin position="128"/>
        <end position="276"/>
    </location>
</feature>
<evidence type="ECO:0000313" key="3">
    <source>
        <dbReference type="Proteomes" id="UP000622317"/>
    </source>
</evidence>
<keyword evidence="3" id="KW-1185">Reference proteome</keyword>
<feature type="region of interest" description="Disordered" evidence="1">
    <location>
        <begin position="300"/>
        <end position="320"/>
    </location>
</feature>
<dbReference type="RefSeq" id="WP_191616820.1">
    <property type="nucleotide sequence ID" value="NZ_JACYFG010000013.1"/>
</dbReference>
<evidence type="ECO:0000256" key="1">
    <source>
        <dbReference type="SAM" id="MobiDB-lite"/>
    </source>
</evidence>
<feature type="compositionally biased region" description="Low complexity" evidence="1">
    <location>
        <begin position="174"/>
        <end position="187"/>
    </location>
</feature>
<feature type="compositionally biased region" description="Acidic residues" evidence="1">
    <location>
        <begin position="140"/>
        <end position="150"/>
    </location>
</feature>
<reference evidence="2" key="1">
    <citation type="submission" date="2020-09" db="EMBL/GenBank/DDBJ databases">
        <title>Pelagicoccus enzymogenes sp. nov. with an EPS production, isolated from marine sediment.</title>
        <authorList>
            <person name="Feng X."/>
        </authorList>
    </citation>
    <scope>NUCLEOTIDE SEQUENCE</scope>
    <source>
        <strain evidence="2">NFK12</strain>
    </source>
</reference>
<feature type="compositionally biased region" description="Acidic residues" evidence="1">
    <location>
        <begin position="164"/>
        <end position="173"/>
    </location>
</feature>
<sequence length="320" mass="34704">MKPRIIVSTTTLFVSSTLFGVTSSTPDSEYESGAPARRPSPPQTAEGVTLPNLISEIVEKDEVTAEDYGKVASGTMQVAMQLMQQGQEMPDGPVKDALDAVAAGRELDPIAADWDSLEQRLLDLLNPPHQEQQPQQQEGDNSDEQQEQQDGEQQQEGSSGSSEEGSENSEESDAQSQGDESQQSDEGQQGEDAEQQQEGENGESQNQDGGEERGEQGEGDESTQATNTQDGAQMGELDQPEEQQQVELDGEESAQQPSQEEMQTLGGKQAVGEPVNAETAALKQMLEQLRQQDQPGKLYQILQEAQTGGKKKQQPNAKDW</sequence>
<feature type="region of interest" description="Disordered" evidence="1">
    <location>
        <begin position="22"/>
        <end position="47"/>
    </location>
</feature>
<organism evidence="2 3">
    <name type="scientific">Pelagicoccus enzymogenes</name>
    <dbReference type="NCBI Taxonomy" id="2773457"/>
    <lineage>
        <taxon>Bacteria</taxon>
        <taxon>Pseudomonadati</taxon>
        <taxon>Verrucomicrobiota</taxon>
        <taxon>Opitutia</taxon>
        <taxon>Puniceicoccales</taxon>
        <taxon>Pelagicoccaceae</taxon>
        <taxon>Pelagicoccus</taxon>
    </lineage>
</organism>
<proteinExistence type="predicted"/>
<protein>
    <submittedName>
        <fullName evidence="2">Uncharacterized protein</fullName>
    </submittedName>
</protein>
<feature type="compositionally biased region" description="Polar residues" evidence="1">
    <location>
        <begin position="253"/>
        <end position="262"/>
    </location>
</feature>
<feature type="compositionally biased region" description="Low complexity" evidence="1">
    <location>
        <begin position="151"/>
        <end position="163"/>
    </location>
</feature>
<name>A0A927FA38_9BACT</name>
<evidence type="ECO:0000313" key="2">
    <source>
        <dbReference type="EMBL" id="MBD5779688.1"/>
    </source>
</evidence>
<feature type="compositionally biased region" description="Polar residues" evidence="1">
    <location>
        <begin position="222"/>
        <end position="231"/>
    </location>
</feature>
<feature type="compositionally biased region" description="Acidic residues" evidence="1">
    <location>
        <begin position="188"/>
        <end position="201"/>
    </location>
</feature>
<dbReference type="Proteomes" id="UP000622317">
    <property type="component" value="Unassembled WGS sequence"/>
</dbReference>
<dbReference type="EMBL" id="JACYFG010000013">
    <property type="protein sequence ID" value="MBD5779688.1"/>
    <property type="molecule type" value="Genomic_DNA"/>
</dbReference>
<comment type="caution">
    <text evidence="2">The sequence shown here is derived from an EMBL/GenBank/DDBJ whole genome shotgun (WGS) entry which is preliminary data.</text>
</comment>
<accession>A0A927FA38</accession>
<dbReference type="AlphaFoldDB" id="A0A927FA38"/>
<feature type="compositionally biased region" description="Low complexity" evidence="1">
    <location>
        <begin position="128"/>
        <end position="139"/>
    </location>
</feature>